<dbReference type="EMBL" id="CP015840">
    <property type="protein sequence ID" value="ANG66035.1"/>
    <property type="molecule type" value="Genomic_DNA"/>
</dbReference>
<feature type="signal peptide" evidence="8">
    <location>
        <begin position="1"/>
        <end position="28"/>
    </location>
</feature>
<comment type="subcellular location">
    <subcellularLocation>
        <location evidence="1">Membrane</location>
        <topology evidence="1">Multi-pass membrane protein</topology>
    </subcellularLocation>
</comment>
<evidence type="ECO:0000313" key="11">
    <source>
        <dbReference type="EMBL" id="ANG66035.1"/>
    </source>
</evidence>
<dbReference type="PANTHER" id="PTHR32234:SF3">
    <property type="entry name" value="SUPPRESSION OF COPPER SENSITIVITY PROTEIN"/>
    <property type="match status" value="1"/>
</dbReference>
<keyword evidence="4 7" id="KW-1133">Transmembrane helix</keyword>
<evidence type="ECO:0000256" key="7">
    <source>
        <dbReference type="SAM" id="Phobius"/>
    </source>
</evidence>
<dbReference type="STRING" id="1143323.M787_001695"/>
<evidence type="ECO:0000256" key="6">
    <source>
        <dbReference type="ARBA" id="ARBA00023284"/>
    </source>
</evidence>
<feature type="chain" id="PRO_5008006237" evidence="8">
    <location>
        <begin position="29"/>
        <end position="705"/>
    </location>
</feature>
<feature type="transmembrane region" description="Helical" evidence="7">
    <location>
        <begin position="459"/>
        <end position="483"/>
    </location>
</feature>
<feature type="domain" description="Cytochrome C biogenesis protein transmembrane" evidence="9">
    <location>
        <begin position="299"/>
        <end position="515"/>
    </location>
</feature>
<dbReference type="AlphaFoldDB" id="A0A173DYP2"/>
<dbReference type="Gene3D" id="3.40.30.10">
    <property type="entry name" value="Glutaredoxin"/>
    <property type="match status" value="1"/>
</dbReference>
<dbReference type="Pfam" id="PF11412">
    <property type="entry name" value="DsbD_N"/>
    <property type="match status" value="1"/>
</dbReference>
<organism evidence="11 12">
    <name type="scientific">Chlamydia gallinacea 08-1274/3</name>
    <dbReference type="NCBI Taxonomy" id="1143323"/>
    <lineage>
        <taxon>Bacteria</taxon>
        <taxon>Pseudomonadati</taxon>
        <taxon>Chlamydiota</taxon>
        <taxon>Chlamydiia</taxon>
        <taxon>Chlamydiales</taxon>
        <taxon>Chlamydiaceae</taxon>
        <taxon>Chlamydia/Chlamydophila group</taxon>
        <taxon>Chlamydia</taxon>
    </lineage>
</organism>
<dbReference type="InterPro" id="IPR017937">
    <property type="entry name" value="Thioredoxin_CS"/>
</dbReference>
<dbReference type="Pfam" id="PF02683">
    <property type="entry name" value="DsbD_TM"/>
    <property type="match status" value="1"/>
</dbReference>
<dbReference type="RefSeq" id="WP_021828736.1">
    <property type="nucleotide sequence ID" value="NZ_CP015840.1"/>
</dbReference>
<protein>
    <submittedName>
        <fullName evidence="11">Thiol:disulfide interchange protein</fullName>
    </submittedName>
</protein>
<dbReference type="GO" id="GO:0017004">
    <property type="term" value="P:cytochrome complex assembly"/>
    <property type="evidence" value="ECO:0007669"/>
    <property type="project" value="UniProtKB-KW"/>
</dbReference>
<dbReference type="GO" id="GO:0015035">
    <property type="term" value="F:protein-disulfide reductase activity"/>
    <property type="evidence" value="ECO:0007669"/>
    <property type="project" value="TreeGrafter"/>
</dbReference>
<keyword evidence="5 7" id="KW-0472">Membrane</keyword>
<evidence type="ECO:0000256" key="3">
    <source>
        <dbReference type="ARBA" id="ARBA00022748"/>
    </source>
</evidence>
<dbReference type="eggNOG" id="COG4232">
    <property type="taxonomic scope" value="Bacteria"/>
</dbReference>
<evidence type="ECO:0000256" key="1">
    <source>
        <dbReference type="ARBA" id="ARBA00004141"/>
    </source>
</evidence>
<feature type="transmembrane region" description="Helical" evidence="7">
    <location>
        <begin position="383"/>
        <end position="404"/>
    </location>
</feature>
<keyword evidence="8" id="KW-0732">Signal</keyword>
<keyword evidence="2 7" id="KW-0812">Transmembrane</keyword>
<dbReference type="GeneID" id="81478017"/>
<dbReference type="GO" id="GO:0016020">
    <property type="term" value="C:membrane"/>
    <property type="evidence" value="ECO:0007669"/>
    <property type="project" value="UniProtKB-SubCell"/>
</dbReference>
<feature type="transmembrane region" description="Helical" evidence="7">
    <location>
        <begin position="564"/>
        <end position="584"/>
    </location>
</feature>
<evidence type="ECO:0000256" key="8">
    <source>
        <dbReference type="SAM" id="SignalP"/>
    </source>
</evidence>
<gene>
    <name evidence="11" type="ORF">M787_001695</name>
</gene>
<evidence type="ECO:0000256" key="2">
    <source>
        <dbReference type="ARBA" id="ARBA00022692"/>
    </source>
</evidence>
<dbReference type="eggNOG" id="COG4233">
    <property type="taxonomic scope" value="Bacteria"/>
</dbReference>
<dbReference type="Proteomes" id="UP000019147">
    <property type="component" value="Chromosome"/>
</dbReference>
<keyword evidence="3" id="KW-0201">Cytochrome c-type biogenesis</keyword>
<dbReference type="PROSITE" id="PS00194">
    <property type="entry name" value="THIOREDOXIN_1"/>
    <property type="match status" value="1"/>
</dbReference>
<dbReference type="InterPro" id="IPR028250">
    <property type="entry name" value="DsbDN"/>
</dbReference>
<name>A0A173DYP2_9CHLA</name>
<accession>A0A173DYP2</accession>
<dbReference type="CDD" id="cd02953">
    <property type="entry name" value="DsbDgamma"/>
    <property type="match status" value="1"/>
</dbReference>
<dbReference type="InterPro" id="IPR003834">
    <property type="entry name" value="Cyt_c_assmbl_TM_dom"/>
</dbReference>
<feature type="domain" description="Thiol:disulfide interchange protein DsbD N-terminal" evidence="10">
    <location>
        <begin position="49"/>
        <end position="157"/>
    </location>
</feature>
<dbReference type="KEGG" id="cgz:M787_001695"/>
<dbReference type="PANTHER" id="PTHR32234">
    <property type="entry name" value="THIOL:DISULFIDE INTERCHANGE PROTEIN DSBD"/>
    <property type="match status" value="1"/>
</dbReference>
<evidence type="ECO:0000259" key="10">
    <source>
        <dbReference type="Pfam" id="PF11412"/>
    </source>
</evidence>
<evidence type="ECO:0000256" key="5">
    <source>
        <dbReference type="ARBA" id="ARBA00023136"/>
    </source>
</evidence>
<evidence type="ECO:0000313" key="12">
    <source>
        <dbReference type="Proteomes" id="UP000019147"/>
    </source>
</evidence>
<feature type="transmembrane region" description="Helical" evidence="7">
    <location>
        <begin position="293"/>
        <end position="322"/>
    </location>
</feature>
<keyword evidence="6" id="KW-0676">Redox-active center</keyword>
<evidence type="ECO:0000256" key="4">
    <source>
        <dbReference type="ARBA" id="ARBA00022989"/>
    </source>
</evidence>
<dbReference type="InterPro" id="IPR036249">
    <property type="entry name" value="Thioredoxin-like_sf"/>
</dbReference>
<feature type="transmembrane region" description="Helical" evidence="7">
    <location>
        <begin position="503"/>
        <end position="520"/>
    </location>
</feature>
<proteinExistence type="predicted"/>
<sequence>MNKIKRYFQTILATACFLLPMSMRTLYAQEKGKEELGASLISADSHIPRGGQFRVGIRIAGPEGSHIYWKNPGEVGSPLKICWNLPEGFVVNEEHWPAPQVFEEEGTTYFGYDSTALIVADISSPANVEGEGADIQAHVEWLACSDSCVPGKADLKLSLPYGEGNEVIHPDDARDFARTLQLRPRVLAEGQQVVLEKSSDGKIIVNIPVSSEAEKAWFISEKADRIFACSEEEAIKVGTQTQWKLSVKTRDHIQSNQELEGVLLLTDRLGRQLESFIIRGHIAGDPVTPSSGILGYATILVMAFFGGLLLNIMPCVLPLITLKVYGLIKSAGEQRSSVIRNGLCFTLGVVGCFWALAGVAVFLKMLGHNIGWGFQLQEPMFVATLMIIFFLFALSSLGLFEVGAMFTNLGSKLQSAEMGTPRNTAISSLCNGILATLVTTPCTGPFLGSVLGLVMSLTFASQLLIFTAIGLGMALPYLIFAIFPKMLSLLPKPGGWMSAFKQLTGFMLLGTVTWLAWIFGSETSTTALIILLSGLWLSGLGAWIQGKWGTPVSPRRMRAVASTVFFGCILGALSLSFVASRYFVEMHNPAESETWQPFSSAKLAALRKEGHPVFVNFTAKWCLTCQMNKHVLYAHTVQEIFKQHGVVTLEADWTRQDPGITEELARLGRASVPSYVYYPPNQKEPIVLPEKLTQTVIENMFFSQR</sequence>
<dbReference type="GO" id="GO:0045454">
    <property type="term" value="P:cell redox homeostasis"/>
    <property type="evidence" value="ECO:0007669"/>
    <property type="project" value="TreeGrafter"/>
</dbReference>
<feature type="transmembrane region" description="Helical" evidence="7">
    <location>
        <begin position="526"/>
        <end position="544"/>
    </location>
</feature>
<evidence type="ECO:0000259" key="9">
    <source>
        <dbReference type="Pfam" id="PF02683"/>
    </source>
</evidence>
<dbReference type="SUPFAM" id="SSF52833">
    <property type="entry name" value="Thioredoxin-like"/>
    <property type="match status" value="1"/>
</dbReference>
<reference evidence="11 12" key="1">
    <citation type="journal article" date="2014" name="Syst. Appl. Microbiol.">
        <title>Evidence for the existence of two new members of the family Chlamydiaceae and proposal of Chlamydia avium sp. nov. and Chlamydia gallinacea sp. nov.</title>
        <authorList>
            <person name="Sachse K."/>
            <person name="Laroucau K."/>
            <person name="Riege K."/>
            <person name="Wehner S."/>
            <person name="Dilcher M."/>
            <person name="Creasy H.H."/>
            <person name="Weidmann M."/>
            <person name="Myers G."/>
            <person name="Vorimore F."/>
            <person name="Vicari N."/>
            <person name="Magnino S."/>
            <person name="Liebler-Tenorio E."/>
            <person name="Ruettger A."/>
            <person name="Bavoil P.M."/>
            <person name="Hufert F.T."/>
            <person name="Rossello-Mora R."/>
            <person name="Marz M."/>
        </authorList>
    </citation>
    <scope>NUCLEOTIDE SEQUENCE [LARGE SCALE GENOMIC DNA]</scope>
    <source>
        <strain evidence="11 12">08-1274/3</strain>
    </source>
</reference>
<dbReference type="InterPro" id="IPR035671">
    <property type="entry name" value="DsbD_gamma"/>
</dbReference>
<dbReference type="OrthoDB" id="9811036at2"/>
<dbReference type="Pfam" id="PF13899">
    <property type="entry name" value="Thioredoxin_7"/>
    <property type="match status" value="1"/>
</dbReference>
<feature type="transmembrane region" description="Helical" evidence="7">
    <location>
        <begin position="343"/>
        <end position="363"/>
    </location>
</feature>